<evidence type="ECO:0000259" key="7">
    <source>
        <dbReference type="Pfam" id="PF17917"/>
    </source>
</evidence>
<dbReference type="GO" id="GO:0004519">
    <property type="term" value="F:endonuclease activity"/>
    <property type="evidence" value="ECO:0007669"/>
    <property type="project" value="UniProtKB-KW"/>
</dbReference>
<gene>
    <name evidence="8" type="ORF">AXG93_1162s1270</name>
</gene>
<dbReference type="PANTHER" id="PTHR34072:SF52">
    <property type="entry name" value="RIBONUCLEASE H"/>
    <property type="match status" value="1"/>
</dbReference>
<dbReference type="SUPFAM" id="SSF56672">
    <property type="entry name" value="DNA/RNA polymerases"/>
    <property type="match status" value="1"/>
</dbReference>
<keyword evidence="3" id="KW-0540">Nuclease</keyword>
<reference evidence="8" key="1">
    <citation type="submission" date="2016-03" db="EMBL/GenBank/DDBJ databases">
        <title>Mechanisms controlling the formation of the plant cell surface in tip-growing cells are functionally conserved among land plants.</title>
        <authorList>
            <person name="Honkanen S."/>
            <person name="Jones V.A."/>
            <person name="Morieri G."/>
            <person name="Champion C."/>
            <person name="Hetherington A.J."/>
            <person name="Kelly S."/>
            <person name="Saint-Marcoux D."/>
            <person name="Proust H."/>
            <person name="Prescott H."/>
            <person name="Dolan L."/>
        </authorList>
    </citation>
    <scope>NUCLEOTIDE SEQUENCE [LARGE SCALE GENOMIC DNA]</scope>
    <source>
        <tissue evidence="8">Whole gametophyte</tissue>
    </source>
</reference>
<dbReference type="Pfam" id="PF17917">
    <property type="entry name" value="RT_RNaseH"/>
    <property type="match status" value="1"/>
</dbReference>
<keyword evidence="6" id="KW-0695">RNA-directed DNA polymerase</keyword>
<evidence type="ECO:0000256" key="3">
    <source>
        <dbReference type="ARBA" id="ARBA00022722"/>
    </source>
</evidence>
<protein>
    <recommendedName>
        <fullName evidence="7">Reverse transcriptase RNase H-like domain-containing protein</fullName>
    </recommendedName>
</protein>
<evidence type="ECO:0000256" key="1">
    <source>
        <dbReference type="ARBA" id="ARBA00022679"/>
    </source>
</evidence>
<organism evidence="8 9">
    <name type="scientific">Marchantia polymorpha subsp. ruderalis</name>
    <dbReference type="NCBI Taxonomy" id="1480154"/>
    <lineage>
        <taxon>Eukaryota</taxon>
        <taxon>Viridiplantae</taxon>
        <taxon>Streptophyta</taxon>
        <taxon>Embryophyta</taxon>
        <taxon>Marchantiophyta</taxon>
        <taxon>Marchantiopsida</taxon>
        <taxon>Marchantiidae</taxon>
        <taxon>Marchantiales</taxon>
        <taxon>Marchantiaceae</taxon>
        <taxon>Marchantia</taxon>
    </lineage>
</organism>
<feature type="domain" description="Reverse transcriptase RNase H-like" evidence="7">
    <location>
        <begin position="94"/>
        <end position="138"/>
    </location>
</feature>
<keyword evidence="1" id="KW-0808">Transferase</keyword>
<dbReference type="GO" id="GO:0003964">
    <property type="term" value="F:RNA-directed DNA polymerase activity"/>
    <property type="evidence" value="ECO:0007669"/>
    <property type="project" value="UniProtKB-KW"/>
</dbReference>
<evidence type="ECO:0000313" key="8">
    <source>
        <dbReference type="EMBL" id="OAE35251.1"/>
    </source>
</evidence>
<name>A0A176WRL5_MARPO</name>
<keyword evidence="4" id="KW-0255">Endonuclease</keyword>
<sequence length="138" mass="15731">MEIVNVLRRLGANGSSKYAVIAASDGTTPESSSPQAVEMSRVTVRMSNSVQDFRKLNTATKKDYHPLPSQKLSWTMWPDMNVIVSLTDFQDTTRQLSATEKNYTTTEREALGMVFAMKKFRHYLLGYEFVFHVDHYAL</sequence>
<proteinExistence type="predicted"/>
<evidence type="ECO:0000256" key="5">
    <source>
        <dbReference type="ARBA" id="ARBA00022801"/>
    </source>
</evidence>
<dbReference type="Proteomes" id="UP000077202">
    <property type="component" value="Unassembled WGS sequence"/>
</dbReference>
<dbReference type="InterPro" id="IPR043502">
    <property type="entry name" value="DNA/RNA_pol_sf"/>
</dbReference>
<dbReference type="EMBL" id="LVLJ01000219">
    <property type="protein sequence ID" value="OAE35251.1"/>
    <property type="molecule type" value="Genomic_DNA"/>
</dbReference>
<dbReference type="GO" id="GO:0016787">
    <property type="term" value="F:hydrolase activity"/>
    <property type="evidence" value="ECO:0007669"/>
    <property type="project" value="UniProtKB-KW"/>
</dbReference>
<evidence type="ECO:0000256" key="2">
    <source>
        <dbReference type="ARBA" id="ARBA00022695"/>
    </source>
</evidence>
<keyword evidence="9" id="KW-1185">Reference proteome</keyword>
<comment type="caution">
    <text evidence="8">The sequence shown here is derived from an EMBL/GenBank/DDBJ whole genome shotgun (WGS) entry which is preliminary data.</text>
</comment>
<evidence type="ECO:0000313" key="9">
    <source>
        <dbReference type="Proteomes" id="UP000077202"/>
    </source>
</evidence>
<dbReference type="AlphaFoldDB" id="A0A176WRL5"/>
<keyword evidence="5" id="KW-0378">Hydrolase</keyword>
<accession>A0A176WRL5</accession>
<dbReference type="InterPro" id="IPR041373">
    <property type="entry name" value="RT_RNaseH"/>
</dbReference>
<keyword evidence="2" id="KW-0548">Nucleotidyltransferase</keyword>
<evidence type="ECO:0000256" key="6">
    <source>
        <dbReference type="ARBA" id="ARBA00022918"/>
    </source>
</evidence>
<dbReference type="PANTHER" id="PTHR34072">
    <property type="entry name" value="ENZYMATIC POLYPROTEIN-RELATED"/>
    <property type="match status" value="1"/>
</dbReference>
<evidence type="ECO:0000256" key="4">
    <source>
        <dbReference type="ARBA" id="ARBA00022759"/>
    </source>
</evidence>